<evidence type="ECO:0000259" key="5">
    <source>
        <dbReference type="PROSITE" id="PS50048"/>
    </source>
</evidence>
<keyword evidence="3" id="KW-0539">Nucleus</keyword>
<feature type="region of interest" description="Disordered" evidence="4">
    <location>
        <begin position="88"/>
        <end position="119"/>
    </location>
</feature>
<evidence type="ECO:0000313" key="6">
    <source>
        <dbReference type="EMBL" id="OIW34303.1"/>
    </source>
</evidence>
<dbReference type="GO" id="GO:0008270">
    <property type="term" value="F:zinc ion binding"/>
    <property type="evidence" value="ECO:0007669"/>
    <property type="project" value="InterPro"/>
</dbReference>
<dbReference type="AlphaFoldDB" id="A0A1J7J2I4"/>
<evidence type="ECO:0000256" key="2">
    <source>
        <dbReference type="ARBA" id="ARBA00022723"/>
    </source>
</evidence>
<dbReference type="CDD" id="cd00067">
    <property type="entry name" value="GAL4"/>
    <property type="match status" value="1"/>
</dbReference>
<evidence type="ECO:0000256" key="4">
    <source>
        <dbReference type="SAM" id="MobiDB-lite"/>
    </source>
</evidence>
<dbReference type="InterPro" id="IPR036864">
    <property type="entry name" value="Zn2-C6_fun-type_DNA-bd_sf"/>
</dbReference>
<keyword evidence="2" id="KW-0479">Metal-binding</keyword>
<dbReference type="STRING" id="1408157.A0A1J7J2I4"/>
<comment type="subcellular location">
    <subcellularLocation>
        <location evidence="1">Nucleus</location>
    </subcellularLocation>
</comment>
<gene>
    <name evidence="6" type="ORF">CONLIGDRAFT_607106</name>
</gene>
<dbReference type="OrthoDB" id="4934715at2759"/>
<evidence type="ECO:0000313" key="7">
    <source>
        <dbReference type="Proteomes" id="UP000182658"/>
    </source>
</evidence>
<dbReference type="PROSITE" id="PS00463">
    <property type="entry name" value="ZN2_CY6_FUNGAL_1"/>
    <property type="match status" value="1"/>
</dbReference>
<dbReference type="Proteomes" id="UP000182658">
    <property type="component" value="Unassembled WGS sequence"/>
</dbReference>
<dbReference type="PANTHER" id="PTHR31001:SF49">
    <property type="entry name" value="ZN(II)2CYS6 TRANSCRIPTION FACTOR (EUROFUNG)"/>
    <property type="match status" value="1"/>
</dbReference>
<dbReference type="EMBL" id="KV875093">
    <property type="protein sequence ID" value="OIW34303.1"/>
    <property type="molecule type" value="Genomic_DNA"/>
</dbReference>
<organism evidence="6 7">
    <name type="scientific">Coniochaeta ligniaria NRRL 30616</name>
    <dbReference type="NCBI Taxonomy" id="1408157"/>
    <lineage>
        <taxon>Eukaryota</taxon>
        <taxon>Fungi</taxon>
        <taxon>Dikarya</taxon>
        <taxon>Ascomycota</taxon>
        <taxon>Pezizomycotina</taxon>
        <taxon>Sordariomycetes</taxon>
        <taxon>Sordariomycetidae</taxon>
        <taxon>Coniochaetales</taxon>
        <taxon>Coniochaetaceae</taxon>
        <taxon>Coniochaeta</taxon>
    </lineage>
</organism>
<feature type="domain" description="Zn(2)-C6 fungal-type" evidence="5">
    <location>
        <begin position="17"/>
        <end position="48"/>
    </location>
</feature>
<sequence>MAQLTTNSRRREKPILSCTYCRGRKLRCDRESPCGTCLQRGIATECTYRTSEQERKEAIDYRPHHGRAQARQRFARLENLVLEMRDRDLARNSGQTSGDRASPSLTNNDIRPFTPPGSSLADDLGKLSITDDHTVYTGSSHWVTILEDIRQLKDELSEDNDEHSAGTTRLGATSLDASLRQEPQLTKLSLLNSAPRLSKEDILAMLPPRKAVDRHVSHFFNIFDMAPFLICRKKFLAEYAIFWDNPSAAPIMWVGLLFAVLSMATLLQQRDLGPPALYTAEAQDRLETYRTATIHCLVAGEYLQQSRYTIETLSLHFGLVHNYELDAPIGNWIPLGVVIRIAMRMGLHRDPSHWPNILPLQAELRRRLWMMLYHLDFFTSTQFGLPRIIKDSQCDTRAPAHLFENDLGLDDNELPAERPRDEPTALLFLIERDSIIKVAAEIYDTTEAGPPSPATIAALDAKIQKVIEAVPAWLKYRPLESSVAENPMRVLQQMFMDILINKAVYLLHRRSFVKGSSAEDSARSNEICIKAALAILEHERRMSEETEPSGLMSNVRWKVSSSLNHEFLQATMMLCFALSRSNDGDAGARTNRETLLRRDDIVQALTHARSHWERIANRSVDARRAAQAIADVLQQDSDISIAQATVAASNSEFSAGFEPAESSYFGNFDYGQDFAIGALDPSFFTVGNDVPTFGSMFDDFVTGQNNM</sequence>
<dbReference type="GO" id="GO:0005634">
    <property type="term" value="C:nucleus"/>
    <property type="evidence" value="ECO:0007669"/>
    <property type="project" value="UniProtKB-SubCell"/>
</dbReference>
<dbReference type="Pfam" id="PF00172">
    <property type="entry name" value="Zn_clus"/>
    <property type="match status" value="1"/>
</dbReference>
<dbReference type="GO" id="GO:0000981">
    <property type="term" value="F:DNA-binding transcription factor activity, RNA polymerase II-specific"/>
    <property type="evidence" value="ECO:0007669"/>
    <property type="project" value="InterPro"/>
</dbReference>
<dbReference type="InterPro" id="IPR001138">
    <property type="entry name" value="Zn2Cys6_DnaBD"/>
</dbReference>
<keyword evidence="7" id="KW-1185">Reference proteome</keyword>
<accession>A0A1J7J2I4</accession>
<dbReference type="InParanoid" id="A0A1J7J2I4"/>
<dbReference type="SMART" id="SM00906">
    <property type="entry name" value="Fungal_trans"/>
    <property type="match status" value="1"/>
</dbReference>
<dbReference type="GO" id="GO:0003677">
    <property type="term" value="F:DNA binding"/>
    <property type="evidence" value="ECO:0007669"/>
    <property type="project" value="InterPro"/>
</dbReference>
<protein>
    <recommendedName>
        <fullName evidence="5">Zn(2)-C6 fungal-type domain-containing protein</fullName>
    </recommendedName>
</protein>
<dbReference type="PROSITE" id="PS50048">
    <property type="entry name" value="ZN2_CY6_FUNGAL_2"/>
    <property type="match status" value="1"/>
</dbReference>
<proteinExistence type="predicted"/>
<feature type="compositionally biased region" description="Polar residues" evidence="4">
    <location>
        <begin position="92"/>
        <end position="109"/>
    </location>
</feature>
<reference evidence="6 7" key="1">
    <citation type="submission" date="2016-10" db="EMBL/GenBank/DDBJ databases">
        <title>Draft genome sequence of Coniochaeta ligniaria NRRL30616, a lignocellulolytic fungus for bioabatement of inhibitors in plant biomass hydrolysates.</title>
        <authorList>
            <consortium name="DOE Joint Genome Institute"/>
            <person name="Jimenez D.J."/>
            <person name="Hector R.E."/>
            <person name="Riley R."/>
            <person name="Sun H."/>
            <person name="Grigoriev I.V."/>
            <person name="Van Elsas J.D."/>
            <person name="Nichols N.N."/>
        </authorList>
    </citation>
    <scope>NUCLEOTIDE SEQUENCE [LARGE SCALE GENOMIC DNA]</scope>
    <source>
        <strain evidence="6 7">NRRL 30616</strain>
    </source>
</reference>
<dbReference type="PANTHER" id="PTHR31001">
    <property type="entry name" value="UNCHARACTERIZED TRANSCRIPTIONAL REGULATORY PROTEIN"/>
    <property type="match status" value="1"/>
</dbReference>
<dbReference type="InterPro" id="IPR050613">
    <property type="entry name" value="Sec_Metabolite_Reg"/>
</dbReference>
<name>A0A1J7J2I4_9PEZI</name>
<dbReference type="GO" id="GO:0006351">
    <property type="term" value="P:DNA-templated transcription"/>
    <property type="evidence" value="ECO:0007669"/>
    <property type="project" value="InterPro"/>
</dbReference>
<dbReference type="InterPro" id="IPR007219">
    <property type="entry name" value="XnlR_reg_dom"/>
</dbReference>
<dbReference type="SMART" id="SM00066">
    <property type="entry name" value="GAL4"/>
    <property type="match status" value="1"/>
</dbReference>
<dbReference type="Gene3D" id="4.10.240.10">
    <property type="entry name" value="Zn(2)-C6 fungal-type DNA-binding domain"/>
    <property type="match status" value="1"/>
</dbReference>
<dbReference type="CDD" id="cd12148">
    <property type="entry name" value="fungal_TF_MHR"/>
    <property type="match status" value="1"/>
</dbReference>
<evidence type="ECO:0000256" key="1">
    <source>
        <dbReference type="ARBA" id="ARBA00004123"/>
    </source>
</evidence>
<evidence type="ECO:0000256" key="3">
    <source>
        <dbReference type="ARBA" id="ARBA00023242"/>
    </source>
</evidence>
<dbReference type="SUPFAM" id="SSF57701">
    <property type="entry name" value="Zn2/Cys6 DNA-binding domain"/>
    <property type="match status" value="1"/>
</dbReference>
<dbReference type="Pfam" id="PF04082">
    <property type="entry name" value="Fungal_trans"/>
    <property type="match status" value="1"/>
</dbReference>